<dbReference type="Pfam" id="PF06541">
    <property type="entry name" value="ABC_trans_CmpB"/>
    <property type="match status" value="1"/>
</dbReference>
<proteinExistence type="predicted"/>
<reference evidence="2" key="1">
    <citation type="journal article" date="2015" name="Proc. Natl. Acad. Sci. U.S.A.">
        <title>Networks of energetic and metabolic interactions define dynamics in microbial communities.</title>
        <authorList>
            <person name="Embree M."/>
            <person name="Liu J.K."/>
            <person name="Al-Bassam M.M."/>
            <person name="Zengler K."/>
        </authorList>
    </citation>
    <scope>NUCLEOTIDE SEQUENCE</scope>
</reference>
<dbReference type="EMBL" id="LNQE01000890">
    <property type="protein sequence ID" value="KUG23712.1"/>
    <property type="molecule type" value="Genomic_DNA"/>
</dbReference>
<keyword evidence="2" id="KW-0378">Hydrolase</keyword>
<dbReference type="Gene3D" id="1.10.3210.10">
    <property type="entry name" value="Hypothetical protein af1432"/>
    <property type="match status" value="1"/>
</dbReference>
<dbReference type="AlphaFoldDB" id="A0A0W8FS27"/>
<gene>
    <name evidence="2" type="ORF">ASZ90_006519</name>
</gene>
<accession>A0A0W8FS27</accession>
<dbReference type="SUPFAM" id="SSF109604">
    <property type="entry name" value="HD-domain/PDEase-like"/>
    <property type="match status" value="1"/>
</dbReference>
<keyword evidence="1" id="KW-0472">Membrane</keyword>
<dbReference type="GO" id="GO:0016787">
    <property type="term" value="F:hydrolase activity"/>
    <property type="evidence" value="ECO:0007669"/>
    <property type="project" value="UniProtKB-KW"/>
</dbReference>
<keyword evidence="1" id="KW-0812">Transmembrane</keyword>
<protein>
    <submittedName>
        <fullName evidence="2">Hd family hydrolase</fullName>
    </submittedName>
</protein>
<feature type="transmembrane region" description="Helical" evidence="1">
    <location>
        <begin position="128"/>
        <end position="151"/>
    </location>
</feature>
<feature type="transmembrane region" description="Helical" evidence="1">
    <location>
        <begin position="94"/>
        <end position="116"/>
    </location>
</feature>
<evidence type="ECO:0000313" key="2">
    <source>
        <dbReference type="EMBL" id="KUG23712.1"/>
    </source>
</evidence>
<comment type="caution">
    <text evidence="2">The sequence shown here is derived from an EMBL/GenBank/DDBJ whole genome shotgun (WGS) entry which is preliminary data.</text>
</comment>
<name>A0A0W8FS27_9ZZZZ</name>
<evidence type="ECO:0000256" key="1">
    <source>
        <dbReference type="SAM" id="Phobius"/>
    </source>
</evidence>
<sequence>MGWVIEVVYRSISQRQFINAGFLYGPLLPIYGFGTAFIIGLQYLIHPWPLLMELIIYGIILTLIEYFTGFAFEKIFKLKLWDYSDYKFNIQGRVCLLFSTFWTIMALAFVTFIHPAVVHYVRSLDESFLRILSIVIVVYVITDFVFSIASLTSFKNKITYLYSEYFNLSDAEIEKIFSSFKRLRTAYPDLRRYINNSINTGIKNRMSTFLKSIQEKIILNMEGRKAFEHEFYDIISDIQDHDQFIKLKLYHHHNSSIYDHVMDVSYFSYRACKFFKLDYRSAARGALLHDFFLYDWRNHDVPDLAAEKNHGIEHPKIALANAKKHFTLNEIEEDIIKKHMWPFTLVPPKYKESFIVSYADTYLASKEFVNNFKRNNAIKREKKKADKHKKKKKR</sequence>
<dbReference type="InterPro" id="IPR010540">
    <property type="entry name" value="CmpB_TMEM229"/>
</dbReference>
<feature type="transmembrane region" description="Helical" evidence="1">
    <location>
        <begin position="21"/>
        <end position="45"/>
    </location>
</feature>
<feature type="transmembrane region" description="Helical" evidence="1">
    <location>
        <begin position="51"/>
        <end position="73"/>
    </location>
</feature>
<organism evidence="2">
    <name type="scientific">hydrocarbon metagenome</name>
    <dbReference type="NCBI Taxonomy" id="938273"/>
    <lineage>
        <taxon>unclassified sequences</taxon>
        <taxon>metagenomes</taxon>
        <taxon>ecological metagenomes</taxon>
    </lineage>
</organism>
<keyword evidence="1" id="KW-1133">Transmembrane helix</keyword>